<dbReference type="GO" id="GO:0008270">
    <property type="term" value="F:zinc ion binding"/>
    <property type="evidence" value="ECO:0007669"/>
    <property type="project" value="UniProtKB-KW"/>
</dbReference>
<feature type="domain" description="CCHC-type" evidence="2">
    <location>
        <begin position="130"/>
        <end position="144"/>
    </location>
</feature>
<keyword evidence="1" id="KW-0863">Zinc-finger</keyword>
<keyword evidence="4" id="KW-1185">Reference proteome</keyword>
<sequence>MREIASKANFLIDDQSIITYCISGIPDSKHNKLILYLCNSIPGFKQKLKIYEKVFMQNNPSSFDNNNESTNAKQYDFSICNGNDICSDKKFQNKGKFNATVSKGNVRIRYNCGLCNPTSNECCHKSKSLKCFQCNQFGHKSSQCVFNKPDVKTEVVHEVVNEINSSTKMRKTVKINEYDFDALIDTCSTVTLIRDSVFHTLGGPTLSPTKIKLTSFVKSETTLFGSFKSSVDVENTKFKTEIYVIDNSQPTIDVIIGTDILKQTEFKISAYGIELIPKKEDKFINLINISKSHNQLELKDNALKVLQLK</sequence>
<dbReference type="GO" id="GO:0003676">
    <property type="term" value="F:nucleic acid binding"/>
    <property type="evidence" value="ECO:0007669"/>
    <property type="project" value="InterPro"/>
</dbReference>
<dbReference type="OrthoDB" id="8065943at2759"/>
<dbReference type="Pfam" id="PF13650">
    <property type="entry name" value="Asp_protease_2"/>
    <property type="match status" value="1"/>
</dbReference>
<organism evidence="3 4">
    <name type="scientific">Trichonephila clavata</name>
    <name type="common">Joro spider</name>
    <name type="synonym">Nephila clavata</name>
    <dbReference type="NCBI Taxonomy" id="2740835"/>
    <lineage>
        <taxon>Eukaryota</taxon>
        <taxon>Metazoa</taxon>
        <taxon>Ecdysozoa</taxon>
        <taxon>Arthropoda</taxon>
        <taxon>Chelicerata</taxon>
        <taxon>Arachnida</taxon>
        <taxon>Araneae</taxon>
        <taxon>Araneomorphae</taxon>
        <taxon>Entelegynae</taxon>
        <taxon>Araneoidea</taxon>
        <taxon>Nephilidae</taxon>
        <taxon>Trichonephila</taxon>
    </lineage>
</organism>
<keyword evidence="1" id="KW-0862">Zinc</keyword>
<dbReference type="InterPro" id="IPR021109">
    <property type="entry name" value="Peptidase_aspartic_dom_sf"/>
</dbReference>
<dbReference type="PROSITE" id="PS50158">
    <property type="entry name" value="ZF_CCHC"/>
    <property type="match status" value="1"/>
</dbReference>
<keyword evidence="1" id="KW-0479">Metal-binding</keyword>
<dbReference type="SUPFAM" id="SSF50630">
    <property type="entry name" value="Acid proteases"/>
    <property type="match status" value="1"/>
</dbReference>
<evidence type="ECO:0000313" key="4">
    <source>
        <dbReference type="Proteomes" id="UP000887116"/>
    </source>
</evidence>
<dbReference type="Proteomes" id="UP000887116">
    <property type="component" value="Unassembled WGS sequence"/>
</dbReference>
<gene>
    <name evidence="3" type="primary">pol_3010</name>
    <name evidence="3" type="ORF">TNCT_364531</name>
</gene>
<dbReference type="AlphaFoldDB" id="A0A8X6FCR8"/>
<evidence type="ECO:0000256" key="1">
    <source>
        <dbReference type="PROSITE-ProRule" id="PRU00047"/>
    </source>
</evidence>
<dbReference type="Gene3D" id="2.40.70.10">
    <property type="entry name" value="Acid Proteases"/>
    <property type="match status" value="1"/>
</dbReference>
<dbReference type="EMBL" id="BMAO01021667">
    <property type="protein sequence ID" value="GFQ76582.1"/>
    <property type="molecule type" value="Genomic_DNA"/>
</dbReference>
<evidence type="ECO:0000259" key="2">
    <source>
        <dbReference type="PROSITE" id="PS50158"/>
    </source>
</evidence>
<dbReference type="CDD" id="cd00303">
    <property type="entry name" value="retropepsin_like"/>
    <property type="match status" value="1"/>
</dbReference>
<evidence type="ECO:0000313" key="3">
    <source>
        <dbReference type="EMBL" id="GFQ76582.1"/>
    </source>
</evidence>
<name>A0A8X6FCR8_TRICU</name>
<protein>
    <submittedName>
        <fullName evidence="3">Retrovirus-related Pol polyprotein from transposon 17.6</fullName>
    </submittedName>
</protein>
<proteinExistence type="predicted"/>
<dbReference type="InterPro" id="IPR001878">
    <property type="entry name" value="Znf_CCHC"/>
</dbReference>
<accession>A0A8X6FCR8</accession>
<comment type="caution">
    <text evidence="3">The sequence shown here is derived from an EMBL/GenBank/DDBJ whole genome shotgun (WGS) entry which is preliminary data.</text>
</comment>
<reference evidence="3" key="1">
    <citation type="submission" date="2020-07" db="EMBL/GenBank/DDBJ databases">
        <title>Multicomponent nature underlies the extraordinary mechanical properties of spider dragline silk.</title>
        <authorList>
            <person name="Kono N."/>
            <person name="Nakamura H."/>
            <person name="Mori M."/>
            <person name="Yoshida Y."/>
            <person name="Ohtoshi R."/>
            <person name="Malay A.D."/>
            <person name="Moran D.A.P."/>
            <person name="Tomita M."/>
            <person name="Numata K."/>
            <person name="Arakawa K."/>
        </authorList>
    </citation>
    <scope>NUCLEOTIDE SEQUENCE</scope>
</reference>